<sequence>MANFIKLYTFKHNAIFVYFYLSKTENLNDKLWIRFRYEDKEIKLLNMHVQEYDIGPHEKGAKVTVDLGEPTGKTITLYIEFLSPSIKLKRLGLEN</sequence>
<evidence type="ECO:0000313" key="1">
    <source>
        <dbReference type="EMBL" id="MFB9759430.1"/>
    </source>
</evidence>
<dbReference type="EMBL" id="JBHMAF010000071">
    <property type="protein sequence ID" value="MFB9759430.1"/>
    <property type="molecule type" value="Genomic_DNA"/>
</dbReference>
<proteinExistence type="predicted"/>
<dbReference type="Proteomes" id="UP001589609">
    <property type="component" value="Unassembled WGS sequence"/>
</dbReference>
<dbReference type="RefSeq" id="WP_379949741.1">
    <property type="nucleotide sequence ID" value="NZ_JBHMAF010000071.1"/>
</dbReference>
<comment type="caution">
    <text evidence="1">The sequence shown here is derived from an EMBL/GenBank/DDBJ whole genome shotgun (WGS) entry which is preliminary data.</text>
</comment>
<organism evidence="1 2">
    <name type="scientific">Ectobacillus funiculus</name>
    <dbReference type="NCBI Taxonomy" id="137993"/>
    <lineage>
        <taxon>Bacteria</taxon>
        <taxon>Bacillati</taxon>
        <taxon>Bacillota</taxon>
        <taxon>Bacilli</taxon>
        <taxon>Bacillales</taxon>
        <taxon>Bacillaceae</taxon>
        <taxon>Ectobacillus</taxon>
    </lineage>
</organism>
<reference evidence="1 2" key="1">
    <citation type="submission" date="2024-09" db="EMBL/GenBank/DDBJ databases">
        <authorList>
            <person name="Sun Q."/>
            <person name="Mori K."/>
        </authorList>
    </citation>
    <scope>NUCLEOTIDE SEQUENCE [LARGE SCALE GENOMIC DNA]</scope>
    <source>
        <strain evidence="1 2">JCM 11201</strain>
    </source>
</reference>
<gene>
    <name evidence="1" type="ORF">ACFFMS_13445</name>
</gene>
<evidence type="ECO:0000313" key="2">
    <source>
        <dbReference type="Proteomes" id="UP001589609"/>
    </source>
</evidence>
<keyword evidence="2" id="KW-1185">Reference proteome</keyword>
<name>A0ABV5WFT6_9BACI</name>
<protein>
    <submittedName>
        <fullName evidence="1">Uncharacterized protein</fullName>
    </submittedName>
</protein>
<accession>A0ABV5WFT6</accession>